<evidence type="ECO:0000313" key="3">
    <source>
        <dbReference type="Proteomes" id="UP000799536"/>
    </source>
</evidence>
<keyword evidence="3" id="KW-1185">Reference proteome</keyword>
<dbReference type="AlphaFoldDB" id="A0A9P4JXT1"/>
<comment type="caution">
    <text evidence="2">The sequence shown here is derived from an EMBL/GenBank/DDBJ whole genome shotgun (WGS) entry which is preliminary data.</text>
</comment>
<feature type="region of interest" description="Disordered" evidence="1">
    <location>
        <begin position="78"/>
        <end position="100"/>
    </location>
</feature>
<dbReference type="EMBL" id="ML993861">
    <property type="protein sequence ID" value="KAF2205174.1"/>
    <property type="molecule type" value="Genomic_DNA"/>
</dbReference>
<sequence length="365" mass="41626">MNCMISPLFIAAKQSPEVPLPVCVSVDNYIVSYISPVSSTTAEDRVRVRQWRKTALRTNIPQCLCTHTSVHGLGQIVNPFSGSRRRNTSQPTLPKPRKTGFKRLPTELRLQIFYNVIEKALIETFGEPRIFLDGSLRKVSAHPPPKWKALTIFLTQTPKRKRENVLQSLLLIDRTSHIQVSDVLWKRFPITVQNPMFLPTQLWPKGNPSVPRSNMRRLEFDARLQGNKAGKTSSHVKCFSTIVLGIVRASFPALRELTLHLALHPEKTRHWFNFFLKQCQNELEMKSHCLVNLDDKCMQQFANLVGNRNGQWMWGRLYGKDQRIDIGGVSISVRGPVRNWAGWTSLVTHIVFVGSHFGLFIPEGS</sequence>
<reference evidence="2" key="1">
    <citation type="journal article" date="2020" name="Stud. Mycol.">
        <title>101 Dothideomycetes genomes: a test case for predicting lifestyles and emergence of pathogens.</title>
        <authorList>
            <person name="Haridas S."/>
            <person name="Albert R."/>
            <person name="Binder M."/>
            <person name="Bloem J."/>
            <person name="Labutti K."/>
            <person name="Salamov A."/>
            <person name="Andreopoulos B."/>
            <person name="Baker S."/>
            <person name="Barry K."/>
            <person name="Bills G."/>
            <person name="Bluhm B."/>
            <person name="Cannon C."/>
            <person name="Castanera R."/>
            <person name="Culley D."/>
            <person name="Daum C."/>
            <person name="Ezra D."/>
            <person name="Gonzalez J."/>
            <person name="Henrissat B."/>
            <person name="Kuo A."/>
            <person name="Liang C."/>
            <person name="Lipzen A."/>
            <person name="Lutzoni F."/>
            <person name="Magnuson J."/>
            <person name="Mondo S."/>
            <person name="Nolan M."/>
            <person name="Ohm R."/>
            <person name="Pangilinan J."/>
            <person name="Park H.-J."/>
            <person name="Ramirez L."/>
            <person name="Alfaro M."/>
            <person name="Sun H."/>
            <person name="Tritt A."/>
            <person name="Yoshinaga Y."/>
            <person name="Zwiers L.-H."/>
            <person name="Turgeon B."/>
            <person name="Goodwin S."/>
            <person name="Spatafora J."/>
            <person name="Crous P."/>
            <person name="Grigoriev I."/>
        </authorList>
    </citation>
    <scope>NUCLEOTIDE SEQUENCE</scope>
    <source>
        <strain evidence="2">ATCC 74209</strain>
    </source>
</reference>
<accession>A0A9P4JXT1</accession>
<name>A0A9P4JXT1_9PLEO</name>
<evidence type="ECO:0000256" key="1">
    <source>
        <dbReference type="SAM" id="MobiDB-lite"/>
    </source>
</evidence>
<protein>
    <submittedName>
        <fullName evidence="2">Uncharacterized protein</fullName>
    </submittedName>
</protein>
<proteinExistence type="predicted"/>
<organism evidence="2 3">
    <name type="scientific">Delitschia confertaspora ATCC 74209</name>
    <dbReference type="NCBI Taxonomy" id="1513339"/>
    <lineage>
        <taxon>Eukaryota</taxon>
        <taxon>Fungi</taxon>
        <taxon>Dikarya</taxon>
        <taxon>Ascomycota</taxon>
        <taxon>Pezizomycotina</taxon>
        <taxon>Dothideomycetes</taxon>
        <taxon>Pleosporomycetidae</taxon>
        <taxon>Pleosporales</taxon>
        <taxon>Delitschiaceae</taxon>
        <taxon>Delitschia</taxon>
    </lineage>
</organism>
<gene>
    <name evidence="2" type="ORF">GQ43DRAFT_468454</name>
</gene>
<evidence type="ECO:0000313" key="2">
    <source>
        <dbReference type="EMBL" id="KAF2205174.1"/>
    </source>
</evidence>
<dbReference type="Proteomes" id="UP000799536">
    <property type="component" value="Unassembled WGS sequence"/>
</dbReference>